<name>A0A4W5KM20_9TELE</name>
<dbReference type="PRINTS" id="PR00237">
    <property type="entry name" value="GPCRRHODOPSN"/>
</dbReference>
<dbReference type="PANTHER" id="PTHR24228">
    <property type="entry name" value="B2 BRADYKININ RECEPTOR/ANGIOTENSIN II RECEPTOR"/>
    <property type="match status" value="1"/>
</dbReference>
<protein>
    <submittedName>
        <fullName evidence="11">Melatonin receptor 1C</fullName>
    </submittedName>
</protein>
<evidence type="ECO:0000256" key="7">
    <source>
        <dbReference type="ARBA" id="ARBA00023170"/>
    </source>
</evidence>
<feature type="transmembrane region" description="Helical" evidence="9">
    <location>
        <begin position="104"/>
        <end position="122"/>
    </location>
</feature>
<dbReference type="InterPro" id="IPR000276">
    <property type="entry name" value="GPCR_Rhodpsn"/>
</dbReference>
<evidence type="ECO:0000256" key="4">
    <source>
        <dbReference type="ARBA" id="ARBA00022989"/>
    </source>
</evidence>
<feature type="transmembrane region" description="Helical" evidence="9">
    <location>
        <begin position="75"/>
        <end position="97"/>
    </location>
</feature>
<feature type="transmembrane region" description="Helical" evidence="9">
    <location>
        <begin position="47"/>
        <end position="69"/>
    </location>
</feature>
<keyword evidence="6 9" id="KW-0472">Membrane</keyword>
<keyword evidence="5" id="KW-0297">G-protein coupled receptor</keyword>
<sequence length="193" mass="22001">MHCQLSGFIMGLSIIGSVFNILAISINRYICHSLHYDHMLSTRNTCCYLGLTWLLTAMATVLNFLVGFLQPSLVLIHFLVPLSVVCYCYLRIWVLIIQVKQSNFLTMFLWLFVTRYFMAYFNSSLNAVIYRLLNQNISKENIHILLLLCTPQTIFMSLAADTITSNYVICTVALIGLIMSASYFHNLSKQSSS</sequence>
<evidence type="ECO:0000256" key="1">
    <source>
        <dbReference type="ARBA" id="ARBA00004651"/>
    </source>
</evidence>
<keyword evidence="8" id="KW-0807">Transducer</keyword>
<comment type="subcellular location">
    <subcellularLocation>
        <location evidence="1">Cell membrane</location>
        <topology evidence="1">Multi-pass membrane protein</topology>
    </subcellularLocation>
</comment>
<dbReference type="STRING" id="62062.ENSHHUP00000011455"/>
<evidence type="ECO:0000313" key="11">
    <source>
        <dbReference type="Ensembl" id="ENSHHUP00000011455.1"/>
    </source>
</evidence>
<evidence type="ECO:0000256" key="2">
    <source>
        <dbReference type="ARBA" id="ARBA00022475"/>
    </source>
</evidence>
<feature type="domain" description="G-protein coupled receptors family 1 profile" evidence="10">
    <location>
        <begin position="1"/>
        <end position="120"/>
    </location>
</feature>
<keyword evidence="12" id="KW-1185">Reference proteome</keyword>
<dbReference type="Ensembl" id="ENSHHUT00000011813.1">
    <property type="protein sequence ID" value="ENSHHUP00000011455.1"/>
    <property type="gene ID" value="ENSHHUG00000006987.1"/>
</dbReference>
<dbReference type="GeneTree" id="ENSGT00940000160515"/>
<dbReference type="AlphaFoldDB" id="A0A4W5KM20"/>
<evidence type="ECO:0000256" key="5">
    <source>
        <dbReference type="ARBA" id="ARBA00023040"/>
    </source>
</evidence>
<evidence type="ECO:0000313" key="12">
    <source>
        <dbReference type="Proteomes" id="UP000314982"/>
    </source>
</evidence>
<reference evidence="12" key="1">
    <citation type="submission" date="2018-06" db="EMBL/GenBank/DDBJ databases">
        <title>Genome assembly of Danube salmon.</title>
        <authorList>
            <person name="Macqueen D.J."/>
            <person name="Gundappa M.K."/>
        </authorList>
    </citation>
    <scope>NUCLEOTIDE SEQUENCE [LARGE SCALE GENOMIC DNA]</scope>
</reference>
<feature type="transmembrane region" description="Helical" evidence="9">
    <location>
        <begin position="167"/>
        <end position="185"/>
    </location>
</feature>
<dbReference type="GO" id="GO:0004930">
    <property type="term" value="F:G protein-coupled receptor activity"/>
    <property type="evidence" value="ECO:0007669"/>
    <property type="project" value="UniProtKB-KW"/>
</dbReference>
<dbReference type="PROSITE" id="PS50262">
    <property type="entry name" value="G_PROTEIN_RECEP_F1_2"/>
    <property type="match status" value="1"/>
</dbReference>
<reference evidence="11" key="2">
    <citation type="submission" date="2025-08" db="UniProtKB">
        <authorList>
            <consortium name="Ensembl"/>
        </authorList>
    </citation>
    <scope>IDENTIFICATION</scope>
</reference>
<dbReference type="SUPFAM" id="SSF81321">
    <property type="entry name" value="Family A G protein-coupled receptor-like"/>
    <property type="match status" value="1"/>
</dbReference>
<proteinExistence type="predicted"/>
<keyword evidence="4 9" id="KW-1133">Transmembrane helix</keyword>
<keyword evidence="2" id="KW-1003">Cell membrane</keyword>
<evidence type="ECO:0000259" key="10">
    <source>
        <dbReference type="PROSITE" id="PS50262"/>
    </source>
</evidence>
<organism evidence="11 12">
    <name type="scientific">Hucho hucho</name>
    <name type="common">huchen</name>
    <dbReference type="NCBI Taxonomy" id="62062"/>
    <lineage>
        <taxon>Eukaryota</taxon>
        <taxon>Metazoa</taxon>
        <taxon>Chordata</taxon>
        <taxon>Craniata</taxon>
        <taxon>Vertebrata</taxon>
        <taxon>Euteleostomi</taxon>
        <taxon>Actinopterygii</taxon>
        <taxon>Neopterygii</taxon>
        <taxon>Teleostei</taxon>
        <taxon>Protacanthopterygii</taxon>
        <taxon>Salmoniformes</taxon>
        <taxon>Salmonidae</taxon>
        <taxon>Salmoninae</taxon>
        <taxon>Hucho</taxon>
    </lineage>
</organism>
<dbReference type="PANTHER" id="PTHR24228:SF56">
    <property type="entry name" value="MELATONIN-RELATED RECEPTOR"/>
    <property type="match status" value="1"/>
</dbReference>
<dbReference type="InterPro" id="IPR017452">
    <property type="entry name" value="GPCR_Rhodpsn_7TM"/>
</dbReference>
<evidence type="ECO:0000256" key="8">
    <source>
        <dbReference type="ARBA" id="ARBA00023224"/>
    </source>
</evidence>
<keyword evidence="7" id="KW-0675">Receptor</keyword>
<keyword evidence="3 9" id="KW-0812">Transmembrane</keyword>
<dbReference type="Proteomes" id="UP000314982">
    <property type="component" value="Unassembled WGS sequence"/>
</dbReference>
<evidence type="ECO:0000256" key="6">
    <source>
        <dbReference type="ARBA" id="ARBA00023136"/>
    </source>
</evidence>
<dbReference type="GO" id="GO:0005886">
    <property type="term" value="C:plasma membrane"/>
    <property type="evidence" value="ECO:0007669"/>
    <property type="project" value="UniProtKB-SubCell"/>
</dbReference>
<dbReference type="Gene3D" id="1.20.1070.10">
    <property type="entry name" value="Rhodopsin 7-helix transmembrane proteins"/>
    <property type="match status" value="1"/>
</dbReference>
<evidence type="ECO:0000256" key="3">
    <source>
        <dbReference type="ARBA" id="ARBA00022692"/>
    </source>
</evidence>
<reference evidence="11" key="3">
    <citation type="submission" date="2025-09" db="UniProtKB">
        <authorList>
            <consortium name="Ensembl"/>
        </authorList>
    </citation>
    <scope>IDENTIFICATION</scope>
</reference>
<accession>A0A4W5KM20</accession>
<feature type="transmembrane region" description="Helical" evidence="9">
    <location>
        <begin position="6"/>
        <end position="26"/>
    </location>
</feature>
<dbReference type="Pfam" id="PF00001">
    <property type="entry name" value="7tm_1"/>
    <property type="match status" value="1"/>
</dbReference>
<evidence type="ECO:0000256" key="9">
    <source>
        <dbReference type="SAM" id="Phobius"/>
    </source>
</evidence>